<dbReference type="InterPro" id="IPR025066">
    <property type="entry name" value="CCDC174-like"/>
</dbReference>
<protein>
    <submittedName>
        <fullName evidence="6">Coiled-coil domain-containing protein 174</fullName>
    </submittedName>
</protein>
<dbReference type="WBParaSite" id="DME_0000584201-mRNA-1">
    <property type="protein sequence ID" value="DME_0000584201-mRNA-1"/>
    <property type="gene ID" value="DME_0000584201"/>
</dbReference>
<reference evidence="6" key="1">
    <citation type="submission" date="2017-02" db="UniProtKB">
        <authorList>
            <consortium name="WormBaseParasite"/>
        </authorList>
    </citation>
    <scope>IDENTIFICATION</scope>
</reference>
<evidence type="ECO:0000313" key="4">
    <source>
        <dbReference type="Proteomes" id="UP000038040"/>
    </source>
</evidence>
<dbReference type="AlphaFoldDB" id="A0A0N4UEN1"/>
<evidence type="ECO:0000256" key="1">
    <source>
        <dbReference type="ARBA" id="ARBA00023054"/>
    </source>
</evidence>
<dbReference type="PANTHER" id="PTHR15885">
    <property type="entry name" value="COILED-COIL DOMAIN-CONTAINING PROTEIN 174"/>
    <property type="match status" value="1"/>
</dbReference>
<name>A0A0N4UEN1_DRAME</name>
<dbReference type="Pfam" id="PF13300">
    <property type="entry name" value="DUF4078"/>
    <property type="match status" value="1"/>
</dbReference>
<proteinExistence type="predicted"/>
<evidence type="ECO:0000313" key="6">
    <source>
        <dbReference type="WBParaSite" id="DME_0000584201-mRNA-1"/>
    </source>
</evidence>
<dbReference type="GO" id="GO:0005634">
    <property type="term" value="C:nucleus"/>
    <property type="evidence" value="ECO:0007669"/>
    <property type="project" value="TreeGrafter"/>
</dbReference>
<feature type="coiled-coil region" evidence="2">
    <location>
        <begin position="66"/>
        <end position="107"/>
    </location>
</feature>
<dbReference type="EMBL" id="UYYG01000008">
    <property type="protein sequence ID" value="VDN50863.1"/>
    <property type="molecule type" value="Genomic_DNA"/>
</dbReference>
<evidence type="ECO:0000256" key="2">
    <source>
        <dbReference type="SAM" id="Coils"/>
    </source>
</evidence>
<keyword evidence="1 2" id="KW-0175">Coiled coil</keyword>
<dbReference type="OrthoDB" id="5211809at2759"/>
<sequence>MTSSLYGQSTSREKRYLNVSDASSLFDLQAELYRKKADIEKKSKDFQVPTASTSKKGILFITKDEAKAKAEENKQREIRLKKLERSLKEEEEQQQRIQRILQEKSEIYSRLSNGESLAYQDGNPVEFLVDFTAKAREDECRRIEEEEKAKAEKSEAVHFVANEEQRLYGASHFTFSQSEAKRQEEMKELLELTQKTKVDREKRKEFLEKRELQKIERLNKVRKRKGLEEIKPPSEIAVQYLDIPLPDDDKVESKKKKKPIKVREWDKGKEAYMKWINGRRDERDEEFGPPSSYFLK</sequence>
<organism evidence="4 6">
    <name type="scientific">Dracunculus medinensis</name>
    <name type="common">Guinea worm</name>
    <dbReference type="NCBI Taxonomy" id="318479"/>
    <lineage>
        <taxon>Eukaryota</taxon>
        <taxon>Metazoa</taxon>
        <taxon>Ecdysozoa</taxon>
        <taxon>Nematoda</taxon>
        <taxon>Chromadorea</taxon>
        <taxon>Rhabditida</taxon>
        <taxon>Spirurina</taxon>
        <taxon>Dracunculoidea</taxon>
        <taxon>Dracunculidae</taxon>
        <taxon>Dracunculus</taxon>
    </lineage>
</organism>
<dbReference type="PANTHER" id="PTHR15885:SF1">
    <property type="entry name" value="COILED-COIL DOMAIN-CONTAINING PROTEIN 174"/>
    <property type="match status" value="1"/>
</dbReference>
<evidence type="ECO:0000313" key="5">
    <source>
        <dbReference type="Proteomes" id="UP000274756"/>
    </source>
</evidence>
<accession>A0A0N4UEN1</accession>
<evidence type="ECO:0000313" key="3">
    <source>
        <dbReference type="EMBL" id="VDN50863.1"/>
    </source>
</evidence>
<gene>
    <name evidence="3" type="ORF">DME_LOCUS836</name>
</gene>
<dbReference type="Proteomes" id="UP000274756">
    <property type="component" value="Unassembled WGS sequence"/>
</dbReference>
<reference evidence="3 5" key="2">
    <citation type="submission" date="2018-11" db="EMBL/GenBank/DDBJ databases">
        <authorList>
            <consortium name="Pathogen Informatics"/>
        </authorList>
    </citation>
    <scope>NUCLEOTIDE SEQUENCE [LARGE SCALE GENOMIC DNA]</scope>
</reference>
<keyword evidence="5" id="KW-1185">Reference proteome</keyword>
<dbReference type="STRING" id="318479.A0A0N4UEN1"/>
<dbReference type="Proteomes" id="UP000038040">
    <property type="component" value="Unplaced"/>
</dbReference>